<evidence type="ECO:0000313" key="2">
    <source>
        <dbReference type="Proteomes" id="UP000325902"/>
    </source>
</evidence>
<organism evidence="1 2">
    <name type="scientific">Lasiodiplodia theobromae</name>
    <dbReference type="NCBI Taxonomy" id="45133"/>
    <lineage>
        <taxon>Eukaryota</taxon>
        <taxon>Fungi</taxon>
        <taxon>Dikarya</taxon>
        <taxon>Ascomycota</taxon>
        <taxon>Pezizomycotina</taxon>
        <taxon>Dothideomycetes</taxon>
        <taxon>Dothideomycetes incertae sedis</taxon>
        <taxon>Botryosphaeriales</taxon>
        <taxon>Botryosphaeriaceae</taxon>
        <taxon>Lasiodiplodia</taxon>
    </lineage>
</organism>
<accession>A0A5N5CVX9</accession>
<dbReference type="AlphaFoldDB" id="A0A5N5CVX9"/>
<reference evidence="1 2" key="1">
    <citation type="journal article" date="2019" name="Sci. Rep.">
        <title>A multi-omics analysis of the grapevine pathogen Lasiodiplodia theobromae reveals that temperature affects the expression of virulence- and pathogenicity-related genes.</title>
        <authorList>
            <person name="Felix C."/>
            <person name="Meneses R."/>
            <person name="Goncalves M.F.M."/>
            <person name="Tilleman L."/>
            <person name="Duarte A.S."/>
            <person name="Jorrin-Novo J.V."/>
            <person name="Van de Peer Y."/>
            <person name="Deforce D."/>
            <person name="Van Nieuwerburgh F."/>
            <person name="Esteves A.C."/>
            <person name="Alves A."/>
        </authorList>
    </citation>
    <scope>NUCLEOTIDE SEQUENCE [LARGE SCALE GENOMIC DNA]</scope>
    <source>
        <strain evidence="1 2">LA-SOL3</strain>
    </source>
</reference>
<sequence>MAAVLDTTSYTFTQFERLVPLTSVRPPAGVFNATFADHGFSNLRTCTAVPGTAFDLTFNLTGARRLIFKGGLSASVPLSMWWWDIRTAGKRGLVTIRTDGGEQRVVPVLELGISSVEIDQELRADGGAAPAYEGFIDATGVWRGKTEVSGYGLVEIVVLGVFDY</sequence>
<protein>
    <submittedName>
        <fullName evidence="1">Uncharacterized protein</fullName>
    </submittedName>
</protein>
<gene>
    <name evidence="1" type="ORF">DBV05_g11833</name>
</gene>
<dbReference type="OrthoDB" id="5295747at2759"/>
<dbReference type="Proteomes" id="UP000325902">
    <property type="component" value="Unassembled WGS sequence"/>
</dbReference>
<keyword evidence="2" id="KW-1185">Reference proteome</keyword>
<evidence type="ECO:0000313" key="1">
    <source>
        <dbReference type="EMBL" id="KAB2569494.1"/>
    </source>
</evidence>
<proteinExistence type="predicted"/>
<dbReference type="EMBL" id="VCHE01000190">
    <property type="protein sequence ID" value="KAB2569494.1"/>
    <property type="molecule type" value="Genomic_DNA"/>
</dbReference>
<name>A0A5N5CVX9_9PEZI</name>
<comment type="caution">
    <text evidence="1">The sequence shown here is derived from an EMBL/GenBank/DDBJ whole genome shotgun (WGS) entry which is preliminary data.</text>
</comment>